<reference evidence="3" key="2">
    <citation type="submission" date="2021-08" db="EMBL/GenBank/DDBJ databases">
        <authorList>
            <person name="Eriksson T."/>
        </authorList>
    </citation>
    <scope>NUCLEOTIDE SEQUENCE</scope>
    <source>
        <strain evidence="3">Stoneville</strain>
        <tissue evidence="3">Whole head</tissue>
    </source>
</reference>
<name>A0A8J6HDP2_TENMO</name>
<dbReference type="Pfam" id="PF02213">
    <property type="entry name" value="GYF"/>
    <property type="match status" value="1"/>
</dbReference>
<feature type="compositionally biased region" description="Acidic residues" evidence="1">
    <location>
        <begin position="30"/>
        <end position="53"/>
    </location>
</feature>
<evidence type="ECO:0000259" key="2">
    <source>
        <dbReference type="PROSITE" id="PS50829"/>
    </source>
</evidence>
<dbReference type="InterPro" id="IPR039905">
    <property type="entry name" value="CD2BP2/Lin1"/>
</dbReference>
<accession>A0A8J6HDP2</accession>
<gene>
    <name evidence="3" type="ORF">GEV33_010011</name>
</gene>
<dbReference type="SMART" id="SM00444">
    <property type="entry name" value="GYF"/>
    <property type="match status" value="1"/>
</dbReference>
<dbReference type="InterPro" id="IPR035445">
    <property type="entry name" value="GYF-like_dom_sf"/>
</dbReference>
<dbReference type="AlphaFoldDB" id="A0A8J6HDP2"/>
<evidence type="ECO:0000313" key="3">
    <source>
        <dbReference type="EMBL" id="KAH0812779.1"/>
    </source>
</evidence>
<dbReference type="SUPFAM" id="SSF55277">
    <property type="entry name" value="GYF domain"/>
    <property type="match status" value="1"/>
</dbReference>
<dbReference type="Gene3D" id="3.30.1490.40">
    <property type="match status" value="1"/>
</dbReference>
<feature type="domain" description="GYF" evidence="2">
    <location>
        <begin position="258"/>
        <end position="314"/>
    </location>
</feature>
<proteinExistence type="predicted"/>
<feature type="region of interest" description="Disordered" evidence="1">
    <location>
        <begin position="1"/>
        <end position="59"/>
    </location>
</feature>
<evidence type="ECO:0000256" key="1">
    <source>
        <dbReference type="SAM" id="MobiDB-lite"/>
    </source>
</evidence>
<feature type="compositionally biased region" description="Basic residues" evidence="1">
    <location>
        <begin position="14"/>
        <end position="25"/>
    </location>
</feature>
<protein>
    <recommendedName>
        <fullName evidence="2">GYF domain-containing protein</fullName>
    </recommendedName>
</protein>
<comment type="caution">
    <text evidence="3">The sequence shown here is derived from an EMBL/GenBank/DDBJ whole genome shotgun (WGS) entry which is preliminary data.</text>
</comment>
<dbReference type="CDD" id="cd00072">
    <property type="entry name" value="GYF"/>
    <property type="match status" value="1"/>
</dbReference>
<dbReference type="EMBL" id="JABDTM020025803">
    <property type="protein sequence ID" value="KAH0812779.1"/>
    <property type="molecule type" value="Genomic_DNA"/>
</dbReference>
<dbReference type="GO" id="GO:0005682">
    <property type="term" value="C:U5 snRNP"/>
    <property type="evidence" value="ECO:0007669"/>
    <property type="project" value="InterPro"/>
</dbReference>
<reference evidence="3" key="1">
    <citation type="journal article" date="2020" name="J Insects Food Feed">
        <title>The yellow mealworm (Tenebrio molitor) genome: a resource for the emerging insects as food and feed industry.</title>
        <authorList>
            <person name="Eriksson T."/>
            <person name="Andere A."/>
            <person name="Kelstrup H."/>
            <person name="Emery V."/>
            <person name="Picard C."/>
        </authorList>
    </citation>
    <scope>NUCLEOTIDE SEQUENCE</scope>
    <source>
        <strain evidence="3">Stoneville</strain>
        <tissue evidence="3">Whole head</tissue>
    </source>
</reference>
<feature type="compositionally biased region" description="Basic and acidic residues" evidence="1">
    <location>
        <begin position="1"/>
        <end position="13"/>
    </location>
</feature>
<dbReference type="Proteomes" id="UP000719412">
    <property type="component" value="Unassembled WGS sequence"/>
</dbReference>
<evidence type="ECO:0000313" key="4">
    <source>
        <dbReference type="Proteomes" id="UP000719412"/>
    </source>
</evidence>
<dbReference type="PANTHER" id="PTHR13138:SF3">
    <property type="entry name" value="CD2 ANTIGEN CYTOPLASMIC TAIL-BINDING PROTEIN 2"/>
    <property type="match status" value="1"/>
</dbReference>
<dbReference type="FunFam" id="3.30.1490.40:FF:000005">
    <property type="entry name" value="CD2 antigen cytoplasmic tail-binding protein 2"/>
    <property type="match status" value="1"/>
</dbReference>
<organism evidence="3 4">
    <name type="scientific">Tenebrio molitor</name>
    <name type="common">Yellow mealworm beetle</name>
    <dbReference type="NCBI Taxonomy" id="7067"/>
    <lineage>
        <taxon>Eukaryota</taxon>
        <taxon>Metazoa</taxon>
        <taxon>Ecdysozoa</taxon>
        <taxon>Arthropoda</taxon>
        <taxon>Hexapoda</taxon>
        <taxon>Insecta</taxon>
        <taxon>Pterygota</taxon>
        <taxon>Neoptera</taxon>
        <taxon>Endopterygota</taxon>
        <taxon>Coleoptera</taxon>
        <taxon>Polyphaga</taxon>
        <taxon>Cucujiformia</taxon>
        <taxon>Tenebrionidae</taxon>
        <taxon>Tenebrio</taxon>
    </lineage>
</organism>
<dbReference type="PANTHER" id="PTHR13138">
    <property type="entry name" value="PROTEIN LIN1"/>
    <property type="match status" value="1"/>
</dbReference>
<sequence>MSKRKFSESDFSRNKRRHAKFNAKKHSLDSDEEDDHDEAEEELDADDIEGEEEGISRQVEGVRMTAFNMKEEMEEGHFDKEGHFIWKNEKEIRDNWLDNVDWHNIAESKYDLIPGEKGLGAESDSDEENEEQFDELGLYKKMLKFMKPKETVNKTIRRLGGDLMKLSSVERLKRKKAGTLDTNQDVVDMTEFANSILTKTGNMDVYQETFEEITRKIDEKTKPKVSEPVLDMYADDFEDKEKQKMEASAVSGKQQDSELMWEFKWDQNKDDIQGPFHTKQMIKWASEGYFKTGVWVRKCGEQSNFYTSNRIDFELYE</sequence>
<dbReference type="InterPro" id="IPR003169">
    <property type="entry name" value="GYF"/>
</dbReference>
<dbReference type="PROSITE" id="PS50829">
    <property type="entry name" value="GYF"/>
    <property type="match status" value="1"/>
</dbReference>
<keyword evidence="4" id="KW-1185">Reference proteome</keyword>